<evidence type="ECO:0000256" key="3">
    <source>
        <dbReference type="ARBA" id="ARBA00004413"/>
    </source>
</evidence>
<dbReference type="GO" id="GO:0030479">
    <property type="term" value="C:actin cortical patch"/>
    <property type="evidence" value="ECO:0007669"/>
    <property type="project" value="UniProtKB-SubCell"/>
</dbReference>
<accession>A0A2H4SEQ1</accession>
<dbReference type="SUPFAM" id="SSF47473">
    <property type="entry name" value="EF-hand"/>
    <property type="match status" value="3"/>
</dbReference>
<keyword evidence="8" id="KW-0009">Actin-binding</keyword>
<dbReference type="EMBL" id="CP023324">
    <property type="protein sequence ID" value="ATY61573.1"/>
    <property type="molecule type" value="Genomic_DNA"/>
</dbReference>
<keyword evidence="9" id="KW-0963">Cytoplasm</keyword>
<feature type="domain" description="EH" evidence="13">
    <location>
        <begin position="141"/>
        <end position="231"/>
    </location>
</feature>
<dbReference type="PANTHER" id="PTHR11216">
    <property type="entry name" value="EH DOMAIN"/>
    <property type="match status" value="1"/>
</dbReference>
<feature type="compositionally biased region" description="Low complexity" evidence="11">
    <location>
        <begin position="886"/>
        <end position="909"/>
    </location>
</feature>
<dbReference type="InterPro" id="IPR000261">
    <property type="entry name" value="EH_dom"/>
</dbReference>
<evidence type="ECO:0000259" key="14">
    <source>
        <dbReference type="PROSITE" id="PS50222"/>
    </source>
</evidence>
<feature type="region of interest" description="Disordered" evidence="11">
    <location>
        <begin position="648"/>
        <end position="695"/>
    </location>
</feature>
<dbReference type="PROSITE" id="PS50222">
    <property type="entry name" value="EF_HAND_2"/>
    <property type="match status" value="2"/>
</dbReference>
<evidence type="ECO:0000256" key="6">
    <source>
        <dbReference type="ARBA" id="ARBA00022753"/>
    </source>
</evidence>
<comment type="subcellular location">
    <subcellularLocation>
        <location evidence="3">Cell membrane</location>
        <topology evidence="3">Peripheral membrane protein</topology>
        <orientation evidence="3">Cytoplasmic side</orientation>
    </subcellularLocation>
    <subcellularLocation>
        <location evidence="2">Cytoplasm</location>
        <location evidence="2">Cytoskeleton</location>
        <location evidence="2">Actin patch</location>
    </subcellularLocation>
    <subcellularLocation>
        <location evidence="1">Endosome membrane</location>
        <topology evidence="1">Peripheral membrane protein</topology>
        <orientation evidence="1">Cytoplasmic side</orientation>
    </subcellularLocation>
</comment>
<feature type="domain" description="EH" evidence="13">
    <location>
        <begin position="21"/>
        <end position="107"/>
    </location>
</feature>
<evidence type="ECO:0000256" key="7">
    <source>
        <dbReference type="ARBA" id="ARBA00023054"/>
    </source>
</evidence>
<feature type="domain" description="EF-hand" evidence="14">
    <location>
        <begin position="312"/>
        <end position="347"/>
    </location>
</feature>
<comment type="subunit">
    <text evidence="4">Component of the PAN1 actin cytoskeleton-regulatory complex.</text>
</comment>
<feature type="compositionally biased region" description="Polar residues" evidence="11">
    <location>
        <begin position="854"/>
        <end position="864"/>
    </location>
</feature>
<evidence type="ECO:0000256" key="11">
    <source>
        <dbReference type="SAM" id="MobiDB-lite"/>
    </source>
</evidence>
<dbReference type="GO" id="GO:0010008">
    <property type="term" value="C:endosome membrane"/>
    <property type="evidence" value="ECO:0007669"/>
    <property type="project" value="UniProtKB-SubCell"/>
</dbReference>
<dbReference type="SMART" id="SM00054">
    <property type="entry name" value="EFh"/>
    <property type="match status" value="4"/>
</dbReference>
<feature type="compositionally biased region" description="Low complexity" evidence="11">
    <location>
        <begin position="244"/>
        <end position="259"/>
    </location>
</feature>
<sequence>MSADAGPSSAAQPNLNLTPDEKRVYGQLFRQADTDAVGVVTGDVAVTFFDKTRLDSRILGEIWQIADKENRGFLTPTGFGIVLRLIGHAQAGSEPTRELALLPGPLPRFDGFPLPALTSPITAQHSGTPAGARIPPLTPDKITQYRALFDRQPLQGALLPGDQARSIFDRSGLPNETLGRIWALVDTEQRGALSAPEFIVAMHLLTSTNSGALRSLPNVLPPAILEVAAGRGPARQSPRTSNAGLPRQLTGQLTGQQRTASPLGPGPQAAGDWLVTPADKGRFDQLYATLDKTNKGYITGEEAVPFLSQSNLSEDALAQVWDLADVNSQGHLSRDEFAVAMYLIRQQRLNPSTPLPSTLPPNLVPPSLRSQSRQRPAASPFDPPPMDRPAPPQPKSAMEDLFGLDTSPLPAPPAPRQDPMSTGGSTNDPFAGGPANAMPTSPTRGNTFQAFVPSSSFGRGLAGSPVTSQPPASEDLLADNNPEETRNITGESTELANLSNQISTLSTQMQETQSKRTGTQNDLNQTNTQKQNFQQRLAQLRTLYEKEAQDARALEEQLRASRAETQKLQGECMTLEGNLSDAQAQRQQVLTALQSDQQENTSLRERIRVANAELTQLKPQIEKLKMEARQQKGLVAINKKQLLTTEGERDKLKTEATDLGRASGEETSRGLESSSVPEAPGGSVISPALSTASGNNPFFKRTASTDIMGVFASPSGTDEIFGPSGGTPGPTPAPFRPQTTGNSATSASGPTPAPFRPQTTGTSTTSAGSSYATPPSSTPVLSRATTLRADNPPPPPESRQISSSFLPFGGQSESVSSSRQVSPPASRADGSFADGPSAASKATEEGSNEDAAKTPTTSDSQAIASPSKEKAAPFGDDKDKAKADFDSAFASFTSSKSTASADTAAPKTKSVFDTEFPPISEIERDDESDSESEQGGFDDDFAPHSPQRNRTAPKAASPVAETTEESVEALKEAKPISPATVPAPVTAQGSSLDDIFGPSAPSTSAAAPVPAVPPKGVFDDLDDDFDGLEEAKEGSADDDFANISRSGFEDYNAMFDSPPASQLKGDHGAFGNESSFDFISSNPAGAESSKGGTGAGGAESHDWDAIFSGLDTADPVGSTAADTTKDEGKAATGRPAAVGRALTDKGVHDDPILKSLTSMGYARSDALAALEKYDYDLERAANHLASKS</sequence>
<dbReference type="SUPFAM" id="SSF46934">
    <property type="entry name" value="UBA-like"/>
    <property type="match status" value="1"/>
</dbReference>
<keyword evidence="6" id="KW-0967">Endosome</keyword>
<dbReference type="OrthoDB" id="524326at2759"/>
<dbReference type="GO" id="GO:0005509">
    <property type="term" value="F:calcium ion binding"/>
    <property type="evidence" value="ECO:0007669"/>
    <property type="project" value="InterPro"/>
</dbReference>
<proteinExistence type="predicted"/>
<evidence type="ECO:0000313" key="16">
    <source>
        <dbReference type="Proteomes" id="UP000323067"/>
    </source>
</evidence>
<dbReference type="SMART" id="SM00165">
    <property type="entry name" value="UBA"/>
    <property type="match status" value="1"/>
</dbReference>
<feature type="compositionally biased region" description="Polar residues" evidence="11">
    <location>
        <begin position="505"/>
        <end position="523"/>
    </location>
</feature>
<keyword evidence="7" id="KW-0175">Coiled coil</keyword>
<feature type="region of interest" description="Disordered" evidence="11">
    <location>
        <begin position="230"/>
        <end position="274"/>
    </location>
</feature>
<evidence type="ECO:0000256" key="1">
    <source>
        <dbReference type="ARBA" id="ARBA00004125"/>
    </source>
</evidence>
<dbReference type="InterPro" id="IPR015940">
    <property type="entry name" value="UBA"/>
</dbReference>
<feature type="region of interest" description="Disordered" evidence="11">
    <location>
        <begin position="710"/>
        <end position="1144"/>
    </location>
</feature>
<dbReference type="GO" id="GO:0016197">
    <property type="term" value="P:endosomal transport"/>
    <property type="evidence" value="ECO:0007669"/>
    <property type="project" value="TreeGrafter"/>
</dbReference>
<gene>
    <name evidence="15" type="ORF">A9K55_009266</name>
</gene>
<dbReference type="InterPro" id="IPR002048">
    <property type="entry name" value="EF_hand_dom"/>
</dbReference>
<feature type="region of interest" description="Disordered" evidence="11">
    <location>
        <begin position="505"/>
        <end position="524"/>
    </location>
</feature>
<feature type="compositionally biased region" description="Low complexity" evidence="11">
    <location>
        <begin position="998"/>
        <end position="1009"/>
    </location>
</feature>
<feature type="compositionally biased region" description="Basic and acidic residues" evidence="11">
    <location>
        <begin position="648"/>
        <end position="669"/>
    </location>
</feature>
<dbReference type="GO" id="GO:0003779">
    <property type="term" value="F:actin binding"/>
    <property type="evidence" value="ECO:0007669"/>
    <property type="project" value="UniProtKB-KW"/>
</dbReference>
<feature type="compositionally biased region" description="Acidic residues" evidence="11">
    <location>
        <begin position="923"/>
        <end position="940"/>
    </location>
</feature>
<evidence type="ECO:0000256" key="8">
    <source>
        <dbReference type="ARBA" id="ARBA00023203"/>
    </source>
</evidence>
<feature type="compositionally biased region" description="Pro residues" evidence="11">
    <location>
        <begin position="381"/>
        <end position="394"/>
    </location>
</feature>
<keyword evidence="5" id="KW-0254">Endocytosis</keyword>
<name>A0A2H4SEQ1_CORMI</name>
<keyword evidence="9" id="KW-0206">Cytoskeleton</keyword>
<dbReference type="InterPro" id="IPR011992">
    <property type="entry name" value="EF-hand-dom_pair"/>
</dbReference>
<dbReference type="PANTHER" id="PTHR11216:SF170">
    <property type="entry name" value="DYNAMIN ASSOCIATED PROTEIN 160, ISOFORM D"/>
    <property type="match status" value="1"/>
</dbReference>
<dbReference type="VEuPathDB" id="FungiDB:CCM_09202"/>
<evidence type="ECO:0000256" key="10">
    <source>
        <dbReference type="ARBA" id="ARBA00025194"/>
    </source>
</evidence>
<dbReference type="AlphaFoldDB" id="A0A2H4SEQ1"/>
<feature type="domain" description="UBA" evidence="12">
    <location>
        <begin position="1147"/>
        <end position="1187"/>
    </location>
</feature>
<feature type="compositionally biased region" description="Pro residues" evidence="11">
    <location>
        <begin position="353"/>
        <end position="364"/>
    </location>
</feature>
<dbReference type="CDD" id="cd14270">
    <property type="entry name" value="UBA"/>
    <property type="match status" value="1"/>
</dbReference>
<dbReference type="Gene3D" id="1.10.238.10">
    <property type="entry name" value="EF-hand"/>
    <property type="match status" value="3"/>
</dbReference>
<evidence type="ECO:0000259" key="13">
    <source>
        <dbReference type="PROSITE" id="PS50031"/>
    </source>
</evidence>
<dbReference type="PROSITE" id="PS50031">
    <property type="entry name" value="EH"/>
    <property type="match status" value="3"/>
</dbReference>
<dbReference type="InterPro" id="IPR009060">
    <property type="entry name" value="UBA-like_sf"/>
</dbReference>
<feature type="compositionally biased region" description="Polar residues" evidence="11">
    <location>
        <begin position="438"/>
        <end position="457"/>
    </location>
</feature>
<dbReference type="SMART" id="SM00027">
    <property type="entry name" value="EH"/>
    <property type="match status" value="3"/>
</dbReference>
<reference evidence="15 16" key="1">
    <citation type="journal article" date="2017" name="BMC Genomics">
        <title>Chromosome level assembly and secondary metabolite potential of the parasitic fungus Cordyceps militaris.</title>
        <authorList>
            <person name="Kramer G.J."/>
            <person name="Nodwell J.R."/>
        </authorList>
    </citation>
    <scope>NUCLEOTIDE SEQUENCE [LARGE SCALE GENOMIC DNA]</scope>
    <source>
        <strain evidence="15 16">ATCC 34164</strain>
    </source>
</reference>
<feature type="domain" description="EF-hand" evidence="14">
    <location>
        <begin position="173"/>
        <end position="208"/>
    </location>
</feature>
<dbReference type="PROSITE" id="PS50030">
    <property type="entry name" value="UBA"/>
    <property type="match status" value="1"/>
</dbReference>
<feature type="compositionally biased region" description="Polar residues" evidence="11">
    <location>
        <begin position="1072"/>
        <end position="1083"/>
    </location>
</feature>
<feature type="compositionally biased region" description="Basic and acidic residues" evidence="11">
    <location>
        <begin position="867"/>
        <end position="885"/>
    </location>
</feature>
<feature type="compositionally biased region" description="Polar residues" evidence="11">
    <location>
        <begin position="737"/>
        <end position="749"/>
    </location>
</feature>
<evidence type="ECO:0000313" key="15">
    <source>
        <dbReference type="EMBL" id="ATY61573.1"/>
    </source>
</evidence>
<dbReference type="Proteomes" id="UP000323067">
    <property type="component" value="Chromosome vii"/>
</dbReference>
<evidence type="ECO:0000256" key="4">
    <source>
        <dbReference type="ARBA" id="ARBA00011159"/>
    </source>
</evidence>
<dbReference type="GO" id="GO:0005886">
    <property type="term" value="C:plasma membrane"/>
    <property type="evidence" value="ECO:0007669"/>
    <property type="project" value="UniProtKB-SubCell"/>
</dbReference>
<feature type="domain" description="EH" evidence="13">
    <location>
        <begin position="279"/>
        <end position="370"/>
    </location>
</feature>
<dbReference type="CDD" id="cd00052">
    <property type="entry name" value="EH"/>
    <property type="match status" value="3"/>
</dbReference>
<feature type="compositionally biased region" description="Acidic residues" evidence="11">
    <location>
        <begin position="1019"/>
        <end position="1028"/>
    </location>
</feature>
<feature type="compositionally biased region" description="Polar residues" evidence="11">
    <location>
        <begin position="419"/>
        <end position="428"/>
    </location>
</feature>
<evidence type="ECO:0000256" key="2">
    <source>
        <dbReference type="ARBA" id="ARBA00004134"/>
    </source>
</evidence>
<dbReference type="GO" id="GO:0006897">
    <property type="term" value="P:endocytosis"/>
    <property type="evidence" value="ECO:0007669"/>
    <property type="project" value="UniProtKB-KW"/>
</dbReference>
<evidence type="ECO:0000256" key="5">
    <source>
        <dbReference type="ARBA" id="ARBA00022583"/>
    </source>
</evidence>
<comment type="function">
    <text evidence="10">Component of the PAN1 actin cytoskeleton-regulatory complex required for the internalization of endosomes during actin-coupled endocytosis. The complex links the site of endocytosis to the cell membrane-associated actin cytoskeleton. Mediates uptake of external molecules and vacuolar degradation of plasma membrane proteins. Plays a role in the proper organization of the cell membrane-associated actin cytoskeleton and promotes its destabilization.</text>
</comment>
<evidence type="ECO:0000259" key="12">
    <source>
        <dbReference type="PROSITE" id="PS50030"/>
    </source>
</evidence>
<dbReference type="Pfam" id="PF00627">
    <property type="entry name" value="UBA"/>
    <property type="match status" value="1"/>
</dbReference>
<dbReference type="Gene3D" id="1.10.8.10">
    <property type="entry name" value="DNA helicase RuvA subunit, C-terminal domain"/>
    <property type="match status" value="1"/>
</dbReference>
<evidence type="ECO:0000256" key="9">
    <source>
        <dbReference type="ARBA" id="ARBA00023212"/>
    </source>
</evidence>
<dbReference type="Pfam" id="PF12763">
    <property type="entry name" value="EH"/>
    <property type="match status" value="3"/>
</dbReference>
<feature type="region of interest" description="Disordered" evidence="11">
    <location>
        <begin position="350"/>
        <end position="486"/>
    </location>
</feature>
<protein>
    <submittedName>
        <fullName evidence="15">EF hand domain</fullName>
    </submittedName>
</protein>
<feature type="compositionally biased region" description="Low complexity" evidence="11">
    <location>
        <begin position="759"/>
        <end position="775"/>
    </location>
</feature>
<organism evidence="15 16">
    <name type="scientific">Cordyceps militaris</name>
    <name type="common">Caterpillar fungus</name>
    <name type="synonym">Clavaria militaris</name>
    <dbReference type="NCBI Taxonomy" id="73501"/>
    <lineage>
        <taxon>Eukaryota</taxon>
        <taxon>Fungi</taxon>
        <taxon>Dikarya</taxon>
        <taxon>Ascomycota</taxon>
        <taxon>Pezizomycotina</taxon>
        <taxon>Sordariomycetes</taxon>
        <taxon>Hypocreomycetidae</taxon>
        <taxon>Hypocreales</taxon>
        <taxon>Cordycipitaceae</taxon>
        <taxon>Cordyceps</taxon>
    </lineage>
</organism>
<dbReference type="VEuPathDB" id="FungiDB:A9K55_009266"/>
<feature type="compositionally biased region" description="Low complexity" evidence="11">
    <location>
        <begin position="811"/>
        <end position="828"/>
    </location>
</feature>